<dbReference type="EMBL" id="JH767599">
    <property type="protein sequence ID" value="EON68611.1"/>
    <property type="molecule type" value="Genomic_DNA"/>
</dbReference>
<dbReference type="HOGENOM" id="CLU_1085918_0_0_1"/>
<dbReference type="Proteomes" id="UP000016924">
    <property type="component" value="Unassembled WGS sequence"/>
</dbReference>
<sequence length="256" mass="27987">MAEIIALTAAAVQFLDVGGRVLIAFSSLCSGLKRVPAKVKAEIQQLEHVLVVLRTLETDITAPSNGLATTLAGVLTQSQISEAKALLRDAVTQAIELEVLLKSLLPPVQESALRKAWRIIISQKKEEEIIEQCRGLEEVKSTIQLWQERCNYARLVLIEDHILTGRGFEGGIRSINQNIGAMSGELSAFRSSAEHADVTAQNKLTAIQGSVYRAESSIQALARYHQSNRDDIVQAVREECGRIVSPHIVSAELLQS</sequence>
<organism evidence="1 2">
    <name type="scientific">Coniosporium apollinis (strain CBS 100218)</name>
    <name type="common">Rock-inhabiting black yeast</name>
    <dbReference type="NCBI Taxonomy" id="1168221"/>
    <lineage>
        <taxon>Eukaryota</taxon>
        <taxon>Fungi</taxon>
        <taxon>Dikarya</taxon>
        <taxon>Ascomycota</taxon>
        <taxon>Pezizomycotina</taxon>
        <taxon>Dothideomycetes</taxon>
        <taxon>Dothideomycetes incertae sedis</taxon>
        <taxon>Coniosporium</taxon>
    </lineage>
</organism>
<reference evidence="2" key="1">
    <citation type="submission" date="2012-06" db="EMBL/GenBank/DDBJ databases">
        <title>The genome sequence of Coniosporium apollinis CBS 100218.</title>
        <authorList>
            <consortium name="The Broad Institute Genome Sequencing Platform"/>
            <person name="Cuomo C."/>
            <person name="Gorbushina A."/>
            <person name="Noack S."/>
            <person name="Walker B."/>
            <person name="Young S.K."/>
            <person name="Zeng Q."/>
            <person name="Gargeya S."/>
            <person name="Fitzgerald M."/>
            <person name="Haas B."/>
            <person name="Abouelleil A."/>
            <person name="Alvarado L."/>
            <person name="Arachchi H.M."/>
            <person name="Berlin A.M."/>
            <person name="Chapman S.B."/>
            <person name="Goldberg J."/>
            <person name="Griggs A."/>
            <person name="Gujja S."/>
            <person name="Hansen M."/>
            <person name="Howarth C."/>
            <person name="Imamovic A."/>
            <person name="Larimer J."/>
            <person name="McCowan C."/>
            <person name="Montmayeur A."/>
            <person name="Murphy C."/>
            <person name="Neiman D."/>
            <person name="Pearson M."/>
            <person name="Priest M."/>
            <person name="Roberts A."/>
            <person name="Saif S."/>
            <person name="Shea T."/>
            <person name="Sisk P."/>
            <person name="Sykes S."/>
            <person name="Wortman J."/>
            <person name="Nusbaum C."/>
            <person name="Birren B."/>
        </authorList>
    </citation>
    <scope>NUCLEOTIDE SEQUENCE [LARGE SCALE GENOMIC DNA]</scope>
    <source>
        <strain evidence="2">CBS 100218</strain>
    </source>
</reference>
<protein>
    <recommendedName>
        <fullName evidence="3">Fungal N-terminal domain-containing protein</fullName>
    </recommendedName>
</protein>
<evidence type="ECO:0000313" key="1">
    <source>
        <dbReference type="EMBL" id="EON68611.1"/>
    </source>
</evidence>
<dbReference type="OrthoDB" id="3944214at2759"/>
<evidence type="ECO:0008006" key="3">
    <source>
        <dbReference type="Google" id="ProtNLM"/>
    </source>
</evidence>
<gene>
    <name evidence="1" type="ORF">W97_07869</name>
</gene>
<keyword evidence="2" id="KW-1185">Reference proteome</keyword>
<dbReference type="RefSeq" id="XP_007783928.1">
    <property type="nucleotide sequence ID" value="XM_007785738.1"/>
</dbReference>
<name>R7Z3Z2_CONA1</name>
<proteinExistence type="predicted"/>
<evidence type="ECO:0000313" key="2">
    <source>
        <dbReference type="Proteomes" id="UP000016924"/>
    </source>
</evidence>
<dbReference type="GeneID" id="19905180"/>
<accession>R7Z3Z2</accession>
<dbReference type="AlphaFoldDB" id="R7Z3Z2"/>
<dbReference type="STRING" id="1168221.R7Z3Z2"/>